<name>A0ACC2M5A1_PERAE</name>
<protein>
    <submittedName>
        <fullName evidence="1">Uncharacterized protein</fullName>
    </submittedName>
</protein>
<organism evidence="1 2">
    <name type="scientific">Persea americana</name>
    <name type="common">Avocado</name>
    <dbReference type="NCBI Taxonomy" id="3435"/>
    <lineage>
        <taxon>Eukaryota</taxon>
        <taxon>Viridiplantae</taxon>
        <taxon>Streptophyta</taxon>
        <taxon>Embryophyta</taxon>
        <taxon>Tracheophyta</taxon>
        <taxon>Spermatophyta</taxon>
        <taxon>Magnoliopsida</taxon>
        <taxon>Magnoliidae</taxon>
        <taxon>Laurales</taxon>
        <taxon>Lauraceae</taxon>
        <taxon>Persea</taxon>
    </lineage>
</organism>
<accession>A0ACC2M5A1</accession>
<dbReference type="Proteomes" id="UP001234297">
    <property type="component" value="Chromosome 5"/>
</dbReference>
<keyword evidence="2" id="KW-1185">Reference proteome</keyword>
<reference evidence="1 2" key="1">
    <citation type="journal article" date="2022" name="Hortic Res">
        <title>A haplotype resolved chromosomal level avocado genome allows analysis of novel avocado genes.</title>
        <authorList>
            <person name="Nath O."/>
            <person name="Fletcher S.J."/>
            <person name="Hayward A."/>
            <person name="Shaw L.M."/>
            <person name="Masouleh A.K."/>
            <person name="Furtado A."/>
            <person name="Henry R.J."/>
            <person name="Mitter N."/>
        </authorList>
    </citation>
    <scope>NUCLEOTIDE SEQUENCE [LARGE SCALE GENOMIC DNA]</scope>
    <source>
        <strain evidence="2">cv. Hass</strain>
    </source>
</reference>
<proteinExistence type="predicted"/>
<gene>
    <name evidence="1" type="ORF">MRB53_017519</name>
</gene>
<comment type="caution">
    <text evidence="1">The sequence shown here is derived from an EMBL/GenBank/DDBJ whole genome shotgun (WGS) entry which is preliminary data.</text>
</comment>
<evidence type="ECO:0000313" key="2">
    <source>
        <dbReference type="Proteomes" id="UP001234297"/>
    </source>
</evidence>
<dbReference type="EMBL" id="CM056813">
    <property type="protein sequence ID" value="KAJ8640825.1"/>
    <property type="molecule type" value="Genomic_DNA"/>
</dbReference>
<evidence type="ECO:0000313" key="1">
    <source>
        <dbReference type="EMBL" id="KAJ8640825.1"/>
    </source>
</evidence>
<sequence>MKIKDCYFPLFISLSVIQREKDHNESFAPEGKKKKQLWLLLSLVFSFSHSPHSSPHFSLFLKENKIESGGLKLKSSATSTSSTFDPTRVTQLSWHPRTFLYTGFLSNAECDLAKNKLEKSMVADNDSGKSIMSKVRTSSGMFLKRDQVGNSMEKPIPFLDQIKHHMQ</sequence>